<dbReference type="PANTHER" id="PTHR30546:SF57">
    <property type="entry name" value="FLAVODOXIN FAMILY PROTEIN"/>
    <property type="match status" value="1"/>
</dbReference>
<dbReference type="Gene3D" id="3.40.50.360">
    <property type="match status" value="1"/>
</dbReference>
<sequence length="158" mass="16660">MAKVLVVYFTRTGNTKAMAEIVAEAAEKEGAKVILKDVEETKPDEMLACDAIIAGSPTYYGGMAGKMKDFFDFSVAHHGKLAGKVGGAFSSSANIGGGNETTILDILHAMLIHGMIVEGTAEGDHYGPVSIDAPDDRVKAQCEALGRRVALLAKKLFS</sequence>
<evidence type="ECO:0000313" key="4">
    <source>
        <dbReference type="Proteomes" id="UP000285961"/>
    </source>
</evidence>
<reference evidence="3 4" key="1">
    <citation type="journal article" date="2017" name="ISME J.">
        <title>Energy and carbon metabolisms in a deep terrestrial subsurface fluid microbial community.</title>
        <authorList>
            <person name="Momper L."/>
            <person name="Jungbluth S.P."/>
            <person name="Lee M.D."/>
            <person name="Amend J.P."/>
        </authorList>
    </citation>
    <scope>NUCLEOTIDE SEQUENCE [LARGE SCALE GENOMIC DNA]</scope>
    <source>
        <strain evidence="3">SURF_17</strain>
    </source>
</reference>
<evidence type="ECO:0000259" key="2">
    <source>
        <dbReference type="PROSITE" id="PS50902"/>
    </source>
</evidence>
<dbReference type="SUPFAM" id="SSF52218">
    <property type="entry name" value="Flavoproteins"/>
    <property type="match status" value="1"/>
</dbReference>
<proteinExistence type="predicted"/>
<comment type="cofactor">
    <cofactor evidence="1">
        <name>FMN</name>
        <dbReference type="ChEBI" id="CHEBI:58210"/>
    </cofactor>
</comment>
<name>A0A419EZV6_9BACT</name>
<dbReference type="GO" id="GO:0009055">
    <property type="term" value="F:electron transfer activity"/>
    <property type="evidence" value="ECO:0007669"/>
    <property type="project" value="InterPro"/>
</dbReference>
<evidence type="ECO:0000256" key="1">
    <source>
        <dbReference type="ARBA" id="ARBA00001917"/>
    </source>
</evidence>
<dbReference type="AlphaFoldDB" id="A0A419EZV6"/>
<dbReference type="PROSITE" id="PS50902">
    <property type="entry name" value="FLAVODOXIN_LIKE"/>
    <property type="match status" value="1"/>
</dbReference>
<evidence type="ECO:0000313" key="3">
    <source>
        <dbReference type="EMBL" id="RJP70784.1"/>
    </source>
</evidence>
<dbReference type="PANTHER" id="PTHR30546">
    <property type="entry name" value="FLAVODOXIN-RELATED PROTEIN WRBA-RELATED"/>
    <property type="match status" value="1"/>
</dbReference>
<dbReference type="EMBL" id="QZKI01000065">
    <property type="protein sequence ID" value="RJP70784.1"/>
    <property type="molecule type" value="Genomic_DNA"/>
</dbReference>
<protein>
    <submittedName>
        <fullName evidence="3">Flavodoxin family protein</fullName>
    </submittedName>
</protein>
<dbReference type="InterPro" id="IPR008254">
    <property type="entry name" value="Flavodoxin/NO_synth"/>
</dbReference>
<dbReference type="InterPro" id="IPR001226">
    <property type="entry name" value="Flavodoxin_CS"/>
</dbReference>
<dbReference type="InterPro" id="IPR005025">
    <property type="entry name" value="FMN_Rdtase-like_dom"/>
</dbReference>
<dbReference type="GO" id="GO:0016020">
    <property type="term" value="C:membrane"/>
    <property type="evidence" value="ECO:0007669"/>
    <property type="project" value="TreeGrafter"/>
</dbReference>
<dbReference type="Pfam" id="PF03358">
    <property type="entry name" value="FMN_red"/>
    <property type="match status" value="1"/>
</dbReference>
<accession>A0A419EZV6</accession>
<dbReference type="InterPro" id="IPR029039">
    <property type="entry name" value="Flavoprotein-like_sf"/>
</dbReference>
<dbReference type="GO" id="GO:0003955">
    <property type="term" value="F:NAD(P)H dehydrogenase (quinone) activity"/>
    <property type="evidence" value="ECO:0007669"/>
    <property type="project" value="TreeGrafter"/>
</dbReference>
<comment type="caution">
    <text evidence="3">The sequence shown here is derived from an EMBL/GenBank/DDBJ whole genome shotgun (WGS) entry which is preliminary data.</text>
</comment>
<dbReference type="GO" id="GO:0010181">
    <property type="term" value="F:FMN binding"/>
    <property type="evidence" value="ECO:0007669"/>
    <property type="project" value="InterPro"/>
</dbReference>
<feature type="domain" description="Flavodoxin-like" evidence="2">
    <location>
        <begin position="4"/>
        <end position="158"/>
    </location>
</feature>
<gene>
    <name evidence="3" type="ORF">C4532_08875</name>
</gene>
<organism evidence="3 4">
    <name type="scientific">Candidatus Abyssobacteria bacterium SURF_17</name>
    <dbReference type="NCBI Taxonomy" id="2093361"/>
    <lineage>
        <taxon>Bacteria</taxon>
        <taxon>Pseudomonadati</taxon>
        <taxon>Candidatus Hydrogenedentota</taxon>
        <taxon>Candidatus Abyssobacteria</taxon>
    </lineage>
</organism>
<dbReference type="PROSITE" id="PS00201">
    <property type="entry name" value="FLAVODOXIN"/>
    <property type="match status" value="1"/>
</dbReference>
<dbReference type="Proteomes" id="UP000285961">
    <property type="component" value="Unassembled WGS sequence"/>
</dbReference>